<feature type="region of interest" description="Disordered" evidence="1">
    <location>
        <begin position="21"/>
        <end position="63"/>
    </location>
</feature>
<keyword evidence="2" id="KW-1133">Transmembrane helix</keyword>
<keyword evidence="2" id="KW-0812">Transmembrane</keyword>
<evidence type="ECO:0000256" key="2">
    <source>
        <dbReference type="SAM" id="Phobius"/>
    </source>
</evidence>
<name>A0A939T654_9ACTN</name>
<accession>A0A939T654</accession>
<evidence type="ECO:0000313" key="3">
    <source>
        <dbReference type="EMBL" id="MBO2450399.1"/>
    </source>
</evidence>
<dbReference type="AlphaFoldDB" id="A0A939T654"/>
<feature type="transmembrane region" description="Helical" evidence="2">
    <location>
        <begin position="72"/>
        <end position="93"/>
    </location>
</feature>
<evidence type="ECO:0000256" key="1">
    <source>
        <dbReference type="SAM" id="MobiDB-lite"/>
    </source>
</evidence>
<protein>
    <submittedName>
        <fullName evidence="3">Uncharacterized protein</fullName>
    </submittedName>
</protein>
<evidence type="ECO:0000313" key="4">
    <source>
        <dbReference type="Proteomes" id="UP000669179"/>
    </source>
</evidence>
<sequence length="100" mass="10792">MAPDSEPPPAFDEDFVKSASFTEPSADDRAKPLKPPKRPRGPGPLARWRSRRPRAARSGAGLDGDRARAKTLLIIGALVLVAVLLAVVIGPSWQLQFKLP</sequence>
<reference evidence="3" key="1">
    <citation type="submission" date="2021-03" db="EMBL/GenBank/DDBJ databases">
        <authorList>
            <person name="Kanchanasin P."/>
            <person name="Saeng-In P."/>
            <person name="Phongsopitanun W."/>
            <person name="Yuki M."/>
            <person name="Kudo T."/>
            <person name="Ohkuma M."/>
            <person name="Tanasupawat S."/>
        </authorList>
    </citation>
    <scope>NUCLEOTIDE SEQUENCE</scope>
    <source>
        <strain evidence="3">GKU 128</strain>
    </source>
</reference>
<comment type="caution">
    <text evidence="3">The sequence shown here is derived from an EMBL/GenBank/DDBJ whole genome shotgun (WGS) entry which is preliminary data.</text>
</comment>
<dbReference type="Proteomes" id="UP000669179">
    <property type="component" value="Unassembled WGS sequence"/>
</dbReference>
<organism evidence="3 4">
    <name type="scientific">Actinomadura barringtoniae</name>
    <dbReference type="NCBI Taxonomy" id="1427535"/>
    <lineage>
        <taxon>Bacteria</taxon>
        <taxon>Bacillati</taxon>
        <taxon>Actinomycetota</taxon>
        <taxon>Actinomycetes</taxon>
        <taxon>Streptosporangiales</taxon>
        <taxon>Thermomonosporaceae</taxon>
        <taxon>Actinomadura</taxon>
    </lineage>
</organism>
<keyword evidence="4" id="KW-1185">Reference proteome</keyword>
<proteinExistence type="predicted"/>
<keyword evidence="2" id="KW-0472">Membrane</keyword>
<gene>
    <name evidence="3" type="ORF">J4573_25075</name>
</gene>
<dbReference type="RefSeq" id="WP_208258274.1">
    <property type="nucleotide sequence ID" value="NZ_JAGEOJ010000010.1"/>
</dbReference>
<dbReference type="EMBL" id="JAGEOJ010000010">
    <property type="protein sequence ID" value="MBO2450399.1"/>
    <property type="molecule type" value="Genomic_DNA"/>
</dbReference>